<dbReference type="SMART" id="SM00471">
    <property type="entry name" value="HDc"/>
    <property type="match status" value="1"/>
</dbReference>
<feature type="binding site" evidence="5">
    <location>
        <position position="459"/>
    </location>
    <ligand>
        <name>Zn(2+)</name>
        <dbReference type="ChEBI" id="CHEBI:29105"/>
        <label>1</label>
    </ligand>
</feature>
<proteinExistence type="inferred from homology"/>
<keyword evidence="1 5" id="KW-0479">Metal-binding</keyword>
<feature type="binding site" evidence="5">
    <location>
        <position position="460"/>
    </location>
    <ligand>
        <name>Zn(2+)</name>
        <dbReference type="ChEBI" id="CHEBI:29105"/>
        <label>1</label>
    </ligand>
</feature>
<dbReference type="Gene3D" id="1.10.1300.10">
    <property type="entry name" value="3'5'-cyclic nucleotide phosphodiesterase, catalytic domain"/>
    <property type="match status" value="1"/>
</dbReference>
<evidence type="ECO:0000256" key="7">
    <source>
        <dbReference type="SAM" id="Phobius"/>
    </source>
</evidence>
<keyword evidence="7" id="KW-0812">Transmembrane</keyword>
<feature type="binding site" evidence="4">
    <location>
        <position position="571"/>
    </location>
    <ligand>
        <name>AMP</name>
        <dbReference type="ChEBI" id="CHEBI:456215"/>
    </ligand>
</feature>
<dbReference type="CDD" id="cd00077">
    <property type="entry name" value="HDc"/>
    <property type="match status" value="1"/>
</dbReference>
<dbReference type="PROSITE" id="PS00126">
    <property type="entry name" value="PDEASE_I_1"/>
    <property type="match status" value="1"/>
</dbReference>
<dbReference type="EMBL" id="JAHDYR010000002">
    <property type="protein sequence ID" value="KAG9397391.1"/>
    <property type="molecule type" value="Genomic_DNA"/>
</dbReference>
<dbReference type="SUPFAM" id="SSF109604">
    <property type="entry name" value="HD-domain/PDEase-like"/>
    <property type="match status" value="1"/>
</dbReference>
<keyword evidence="7" id="KW-0472">Membrane</keyword>
<dbReference type="InterPro" id="IPR002073">
    <property type="entry name" value="PDEase_catalytic_dom"/>
</dbReference>
<protein>
    <recommendedName>
        <fullName evidence="6">Phosphodiesterase</fullName>
        <ecNumber evidence="6">3.1.4.-</ecNumber>
    </recommendedName>
</protein>
<evidence type="ECO:0000256" key="5">
    <source>
        <dbReference type="PIRSR" id="PIRSR623088-3"/>
    </source>
</evidence>
<evidence type="ECO:0000256" key="6">
    <source>
        <dbReference type="RuleBase" id="RU363067"/>
    </source>
</evidence>
<comment type="similarity">
    <text evidence="6">Belongs to the cyclic nucleotide phosphodiesterase family.</text>
</comment>
<name>A0A8J6E4V1_9EUKA</name>
<dbReference type="Pfam" id="PF00233">
    <property type="entry name" value="PDEase_I"/>
    <property type="match status" value="1"/>
</dbReference>
<keyword evidence="7" id="KW-1133">Transmembrane helix</keyword>
<feature type="binding site" evidence="4">
    <location>
        <position position="460"/>
    </location>
    <ligand>
        <name>AMP</name>
        <dbReference type="ChEBI" id="CHEBI:456215"/>
    </ligand>
</feature>
<feature type="binding site" evidence="4">
    <location>
        <begin position="417"/>
        <end position="421"/>
    </location>
    <ligand>
        <name>AMP</name>
        <dbReference type="ChEBI" id="CHEBI:456215"/>
    </ligand>
</feature>
<dbReference type="AlphaFoldDB" id="A0A8J6E4V1"/>
<dbReference type="InterPro" id="IPR023174">
    <property type="entry name" value="PDEase_CS"/>
</dbReference>
<dbReference type="GO" id="GO:0046872">
    <property type="term" value="F:metal ion binding"/>
    <property type="evidence" value="ECO:0007669"/>
    <property type="project" value="UniProtKB-KW"/>
</dbReference>
<keyword evidence="2 6" id="KW-0378">Hydrolase</keyword>
<feature type="binding site" evidence="5">
    <location>
        <position position="421"/>
    </location>
    <ligand>
        <name>Zn(2+)</name>
        <dbReference type="ChEBI" id="CHEBI:29105"/>
        <label>1</label>
    </ligand>
</feature>
<evidence type="ECO:0000259" key="8">
    <source>
        <dbReference type="PROSITE" id="PS51845"/>
    </source>
</evidence>
<dbReference type="GO" id="GO:0007165">
    <property type="term" value="P:signal transduction"/>
    <property type="evidence" value="ECO:0007669"/>
    <property type="project" value="InterPro"/>
</dbReference>
<dbReference type="EC" id="3.1.4.-" evidence="6"/>
<reference evidence="9" key="1">
    <citation type="submission" date="2021-05" db="EMBL/GenBank/DDBJ databases">
        <title>A free-living protist that lacks canonical eukaryotic 1 DNA replication and segregation systems.</title>
        <authorList>
            <person name="Salas-Leiva D.E."/>
            <person name="Tromer E.C."/>
            <person name="Curtis B.A."/>
            <person name="Jerlstrom-Hultqvist J."/>
            <person name="Kolisko M."/>
            <person name="Yi Z."/>
            <person name="Salas-Leiva J.S."/>
            <person name="Gallot-Lavallee L."/>
            <person name="Kops G.J.P.L."/>
            <person name="Archibald J.M."/>
            <person name="Simpson A.G.B."/>
            <person name="Roger A.J."/>
        </authorList>
    </citation>
    <scope>NUCLEOTIDE SEQUENCE</scope>
    <source>
        <strain evidence="9">BICM</strain>
    </source>
</reference>
<dbReference type="PRINTS" id="PR00387">
    <property type="entry name" value="PDIESTERASE1"/>
</dbReference>
<evidence type="ECO:0000256" key="4">
    <source>
        <dbReference type="PIRSR" id="PIRSR623088-2"/>
    </source>
</evidence>
<organism evidence="9 10">
    <name type="scientific">Carpediemonas membranifera</name>
    <dbReference type="NCBI Taxonomy" id="201153"/>
    <lineage>
        <taxon>Eukaryota</taxon>
        <taxon>Metamonada</taxon>
        <taxon>Carpediemonas-like organisms</taxon>
        <taxon>Carpediemonas</taxon>
    </lineage>
</organism>
<dbReference type="OrthoDB" id="546632at2759"/>
<dbReference type="PROSITE" id="PS51845">
    <property type="entry name" value="PDEASE_I_2"/>
    <property type="match status" value="1"/>
</dbReference>
<feature type="transmembrane region" description="Helical" evidence="7">
    <location>
        <begin position="60"/>
        <end position="82"/>
    </location>
</feature>
<evidence type="ECO:0000313" key="9">
    <source>
        <dbReference type="EMBL" id="KAG9397391.1"/>
    </source>
</evidence>
<evidence type="ECO:0000256" key="1">
    <source>
        <dbReference type="ARBA" id="ARBA00022723"/>
    </source>
</evidence>
<dbReference type="Proteomes" id="UP000717585">
    <property type="component" value="Unassembled WGS sequence"/>
</dbReference>
<dbReference type="InterPro" id="IPR003607">
    <property type="entry name" value="HD/PDEase_dom"/>
</dbReference>
<feature type="binding site" evidence="4">
    <location>
        <position position="622"/>
    </location>
    <ligand>
        <name>AMP</name>
        <dbReference type="ChEBI" id="CHEBI:456215"/>
    </ligand>
</feature>
<comment type="cofactor">
    <cofactor evidence="6">
        <name>a divalent metal cation</name>
        <dbReference type="ChEBI" id="CHEBI:60240"/>
    </cofactor>
    <text evidence="6">Binds 2 divalent metal cations per subunit. Site 1 may preferentially bind zinc ions, while site 2 has a preference for magnesium and/or manganese ions.</text>
</comment>
<feature type="binding site" evidence="5">
    <location>
        <position position="460"/>
    </location>
    <ligand>
        <name>Zn(2+)</name>
        <dbReference type="ChEBI" id="CHEBI:29105"/>
        <label>2</label>
    </ligand>
</feature>
<evidence type="ECO:0000313" key="10">
    <source>
        <dbReference type="Proteomes" id="UP000717585"/>
    </source>
</evidence>
<dbReference type="PANTHER" id="PTHR11347">
    <property type="entry name" value="CYCLIC NUCLEOTIDE PHOSPHODIESTERASE"/>
    <property type="match status" value="1"/>
</dbReference>
<accession>A0A8J6E4V1</accession>
<evidence type="ECO:0000256" key="3">
    <source>
        <dbReference type="PIRSR" id="PIRSR623088-1"/>
    </source>
</evidence>
<gene>
    <name evidence="9" type="ORF">J8273_0881</name>
</gene>
<dbReference type="InterPro" id="IPR036971">
    <property type="entry name" value="PDEase_catalytic_dom_sf"/>
</dbReference>
<comment type="caution">
    <text evidence="9">The sequence shown here is derived from an EMBL/GenBank/DDBJ whole genome shotgun (WGS) entry which is preliminary data.</text>
</comment>
<feature type="domain" description="PDEase" evidence="8">
    <location>
        <begin position="342"/>
        <end position="668"/>
    </location>
</feature>
<feature type="transmembrane region" description="Helical" evidence="7">
    <location>
        <begin position="88"/>
        <end position="107"/>
    </location>
</feature>
<feature type="transmembrane region" description="Helical" evidence="7">
    <location>
        <begin position="114"/>
        <end position="133"/>
    </location>
</feature>
<feature type="binding site" evidence="5">
    <location>
        <position position="571"/>
    </location>
    <ligand>
        <name>Zn(2+)</name>
        <dbReference type="ChEBI" id="CHEBI:29105"/>
        <label>1</label>
    </ligand>
</feature>
<sequence length="753" mass="84152">MSFQIFAVILRSNETPRTNVMFFRSVLRPPKDPFARGKMTDILSIRSLEYSNIVRSNRSWLAGLHVQLLTFIFALSYISMAIIASNSLLVLIIPITIILLQLLVMLLRLFRITALFHLITIPLAVGSLLILYVSENTHIAPILMVLMTLCQVTVLQTSPCPFLSLGWSVVETTVAFGFAVFLTGSIGQVLPYFFLSLFIVLFCAFNALALVLPNLSLRNSQMKTPMYDGLETLLADKIASAARFAKPSRDQLIGYLQRLQHTVGDVQVKNALKDAVKGLSGHNMVVPLKEMRKVSHETLRFLDTLGKHTSFAPGSGGHGDISQLHKTPTNLTTARSMNSAGFRTSYGNIVSAIGARGDSWDFDAFDLEARHPRFMLVGMAYRSIQALGLMGEFGIDHVRLNSLLLAIEAGYYDNEYHSATHATDVVQGVYWLLSDNGGKFGELLTDLEKFALIFSAAIHDYGHIGVNNAFISNCEGPLSIRYSDRSNLEAFSIACVFQIMAQPEYQLIEDKATRMAFRQMVISIVMATDMARHNIEVTNFKEKLASGAFTAPITEAEDRLLLMNLIMKAADVSNPARPRPVYLAWTERVVTEFFVQGDAEKQLNHAVGQNNDRDTLVMAESQRGFMAFVTKPLFGLLRDIAPDPSALEQVFENLQANHDYWSVAEADVYTLKVKTKTQFKTNVDDAVRRARKPLEQQHVTRFEMQHNDSFVETTNAVHGELLMGRQKQQEAQRRAMQVISRHGDLVKLMKPTG</sequence>
<keyword evidence="10" id="KW-1185">Reference proteome</keyword>
<feature type="transmembrane region" description="Helical" evidence="7">
    <location>
        <begin position="192"/>
        <end position="212"/>
    </location>
</feature>
<feature type="transmembrane region" description="Helical" evidence="7">
    <location>
        <begin position="162"/>
        <end position="186"/>
    </location>
</feature>
<feature type="active site" description="Proton donor" evidence="3">
    <location>
        <position position="417"/>
    </location>
</feature>
<evidence type="ECO:0000256" key="2">
    <source>
        <dbReference type="ARBA" id="ARBA00022801"/>
    </source>
</evidence>
<dbReference type="GO" id="GO:0004114">
    <property type="term" value="F:3',5'-cyclic-nucleotide phosphodiesterase activity"/>
    <property type="evidence" value="ECO:0007669"/>
    <property type="project" value="InterPro"/>
</dbReference>
<dbReference type="InterPro" id="IPR023088">
    <property type="entry name" value="PDEase"/>
</dbReference>